<dbReference type="RefSeq" id="XP_044663004.1">
    <property type="nucleotide sequence ID" value="XM_044807069.1"/>
</dbReference>
<dbReference type="OrthoDB" id="3648971at2759"/>
<evidence type="ECO:0000256" key="1">
    <source>
        <dbReference type="SAM" id="MobiDB-lite"/>
    </source>
</evidence>
<feature type="signal peptide" evidence="2">
    <location>
        <begin position="1"/>
        <end position="17"/>
    </location>
</feature>
<feature type="compositionally biased region" description="Polar residues" evidence="1">
    <location>
        <begin position="142"/>
        <end position="157"/>
    </location>
</feature>
<evidence type="ECO:0000256" key="2">
    <source>
        <dbReference type="SAM" id="SignalP"/>
    </source>
</evidence>
<feature type="compositionally biased region" description="Low complexity" evidence="1">
    <location>
        <begin position="103"/>
        <end position="141"/>
    </location>
</feature>
<organism evidence="3 4">
    <name type="scientific">Cercospora kikuchii</name>
    <dbReference type="NCBI Taxonomy" id="84275"/>
    <lineage>
        <taxon>Eukaryota</taxon>
        <taxon>Fungi</taxon>
        <taxon>Dikarya</taxon>
        <taxon>Ascomycota</taxon>
        <taxon>Pezizomycotina</taxon>
        <taxon>Dothideomycetes</taxon>
        <taxon>Dothideomycetidae</taxon>
        <taxon>Mycosphaerellales</taxon>
        <taxon>Mycosphaerellaceae</taxon>
        <taxon>Cercospora</taxon>
    </lineage>
</organism>
<dbReference type="EMBL" id="BOLY01000008">
    <property type="protein sequence ID" value="GIZ48517.1"/>
    <property type="molecule type" value="Genomic_DNA"/>
</dbReference>
<proteinExistence type="predicted"/>
<evidence type="ECO:0000313" key="3">
    <source>
        <dbReference type="EMBL" id="GIZ48517.1"/>
    </source>
</evidence>
<accession>A0A9P3CVR6</accession>
<keyword evidence="4" id="KW-1185">Reference proteome</keyword>
<dbReference type="AlphaFoldDB" id="A0A9P3CVR6"/>
<keyword evidence="2" id="KW-0732">Signal</keyword>
<feature type="chain" id="PRO_5040460722" evidence="2">
    <location>
        <begin position="18"/>
        <end position="178"/>
    </location>
</feature>
<gene>
    <name evidence="3" type="ORF">CKM354_001157200</name>
</gene>
<dbReference type="Proteomes" id="UP000825890">
    <property type="component" value="Unassembled WGS sequence"/>
</dbReference>
<comment type="caution">
    <text evidence="3">The sequence shown here is derived from an EMBL/GenBank/DDBJ whole genome shotgun (WGS) entry which is preliminary data.</text>
</comment>
<sequence length="178" mass="17302">MSLRNTFLLGLSALAMALPQDDSSGNIISGGVGTGGSCPDGWSSTQGNNGDDTLYCCPGSSYLDYSPGGVQGCRIGTTVVAFSMAGYTSIVSSLAAEESGGAVDSESTGTTVVTTSSAEETSMANGDMETTSMGSESSSSGAGNAQATESSTTSSGNGAAMKTAAPILGAAALAMLAL</sequence>
<protein>
    <submittedName>
        <fullName evidence="3">Uncharacterized protein</fullName>
    </submittedName>
</protein>
<reference evidence="3 4" key="1">
    <citation type="submission" date="2021-01" db="EMBL/GenBank/DDBJ databases">
        <title>Cercospora kikuchii MAFF 305040 whole genome shotgun sequence.</title>
        <authorList>
            <person name="Kashiwa T."/>
            <person name="Suzuki T."/>
        </authorList>
    </citation>
    <scope>NUCLEOTIDE SEQUENCE [LARGE SCALE GENOMIC DNA]</scope>
    <source>
        <strain evidence="3 4">MAFF 305040</strain>
    </source>
</reference>
<name>A0A9P3CVR6_9PEZI</name>
<evidence type="ECO:0000313" key="4">
    <source>
        <dbReference type="Proteomes" id="UP000825890"/>
    </source>
</evidence>
<feature type="region of interest" description="Disordered" evidence="1">
    <location>
        <begin position="99"/>
        <end position="159"/>
    </location>
</feature>
<dbReference type="GeneID" id="68297147"/>